<dbReference type="EMBL" id="FOOX01000018">
    <property type="protein sequence ID" value="SFH14737.1"/>
    <property type="molecule type" value="Genomic_DNA"/>
</dbReference>
<dbReference type="Pfam" id="PF09719">
    <property type="entry name" value="C_GCAxxG_C_C"/>
    <property type="match status" value="1"/>
</dbReference>
<reference evidence="2" key="1">
    <citation type="submission" date="2016-10" db="EMBL/GenBank/DDBJ databases">
        <authorList>
            <person name="Varghese N."/>
            <person name="Submissions S."/>
        </authorList>
    </citation>
    <scope>NUCLEOTIDE SEQUENCE [LARGE SCALE GENOMIC DNA]</scope>
    <source>
        <strain evidence="2">DSM 17038</strain>
    </source>
</reference>
<name>A0A1I2XNQ2_9FIRM</name>
<sequence>MNDSNKAIMMVKNGLQCSQAVLANLGEQLDVERKQALRLASGFGGGIALQGDICGAVSGAIMAIGLKHGYDEGPNVNARDKVYFLAQELIQRIKAKHGCYTCRGLTGMEMRRPESLKLFHEQGIPEKICFSVIRDSVEITEEIW</sequence>
<protein>
    <submittedName>
        <fullName evidence="1">C_GCAxxG_C_C family probable redox protein</fullName>
    </submittedName>
</protein>
<dbReference type="Proteomes" id="UP000199337">
    <property type="component" value="Unassembled WGS sequence"/>
</dbReference>
<evidence type="ECO:0000313" key="2">
    <source>
        <dbReference type="Proteomes" id="UP000199337"/>
    </source>
</evidence>
<dbReference type="RefSeq" id="WP_092473759.1">
    <property type="nucleotide sequence ID" value="NZ_FOOX01000018.1"/>
</dbReference>
<dbReference type="NCBIfam" id="TIGR01909">
    <property type="entry name" value="C_GCAxxG_C_C"/>
    <property type="match status" value="1"/>
</dbReference>
<dbReference type="AlphaFoldDB" id="A0A1I2XNQ2"/>
<accession>A0A1I2XNQ2</accession>
<organism evidence="1 2">
    <name type="scientific">Desulfotruncus arcticus DSM 17038</name>
    <dbReference type="NCBI Taxonomy" id="1121424"/>
    <lineage>
        <taxon>Bacteria</taxon>
        <taxon>Bacillati</taxon>
        <taxon>Bacillota</taxon>
        <taxon>Clostridia</taxon>
        <taxon>Eubacteriales</taxon>
        <taxon>Desulfallaceae</taxon>
        <taxon>Desulfotruncus</taxon>
    </lineage>
</organism>
<proteinExistence type="predicted"/>
<keyword evidence="2" id="KW-1185">Reference proteome</keyword>
<gene>
    <name evidence="1" type="ORF">SAMN05660649_04045</name>
</gene>
<dbReference type="InterPro" id="IPR010181">
    <property type="entry name" value="CGCAxxGCC_motif"/>
</dbReference>
<dbReference type="OrthoDB" id="9791535at2"/>
<evidence type="ECO:0000313" key="1">
    <source>
        <dbReference type="EMBL" id="SFH14737.1"/>
    </source>
</evidence>
<dbReference type="STRING" id="341036.SAMN05660649_04045"/>